<keyword evidence="6" id="KW-1185">Reference proteome</keyword>
<accession>A0A7L4YMC2</accession>
<evidence type="ECO:0000256" key="2">
    <source>
        <dbReference type="PROSITE-ProRule" id="PRU00335"/>
    </source>
</evidence>
<dbReference type="Pfam" id="PF00440">
    <property type="entry name" value="TetR_N"/>
    <property type="match status" value="1"/>
</dbReference>
<feature type="compositionally biased region" description="Low complexity" evidence="3">
    <location>
        <begin position="11"/>
        <end position="22"/>
    </location>
</feature>
<dbReference type="InterPro" id="IPR050109">
    <property type="entry name" value="HTH-type_TetR-like_transc_reg"/>
</dbReference>
<reference evidence="5 6" key="1">
    <citation type="journal article" date="2018" name="Int. J. Syst. Evol. Microbiol.">
        <title>Epidermidibacterium keratini gen. nov., sp. nov., a member of the family Sporichthyaceae, isolated from keratin epidermis.</title>
        <authorList>
            <person name="Lee D.G."/>
            <person name="Trujillo M.E."/>
            <person name="Kang S."/>
            <person name="Nam J.J."/>
            <person name="Kim Y.J."/>
        </authorList>
    </citation>
    <scope>NUCLEOTIDE SEQUENCE [LARGE SCALE GENOMIC DNA]</scope>
    <source>
        <strain evidence="5 6">EPI-7</strain>
    </source>
</reference>
<feature type="DNA-binding region" description="H-T-H motif" evidence="2">
    <location>
        <begin position="54"/>
        <end position="73"/>
    </location>
</feature>
<feature type="region of interest" description="Disordered" evidence="3">
    <location>
        <begin position="1"/>
        <end position="31"/>
    </location>
</feature>
<dbReference type="Proteomes" id="UP000463857">
    <property type="component" value="Chromosome"/>
</dbReference>
<organism evidence="5 6">
    <name type="scientific">Epidermidibacterium keratini</name>
    <dbReference type="NCBI Taxonomy" id="1891644"/>
    <lineage>
        <taxon>Bacteria</taxon>
        <taxon>Bacillati</taxon>
        <taxon>Actinomycetota</taxon>
        <taxon>Actinomycetes</taxon>
        <taxon>Sporichthyales</taxon>
        <taxon>Sporichthyaceae</taxon>
        <taxon>Epidermidibacterium</taxon>
    </lineage>
</organism>
<sequence>MTATPIRPTNDAPVAADAAGTAKGDKGGKSEQRRIELAESALLTLSELGYARTSLREIAQNSTFSHGVLHYYFKDKTELIVYCVRHYKQQCVHRYDDVIATSTTPQQLRTSFAAKLVESIVDEGHMHRLWYDLRSQSLFDADLRDAVELIDDSIEEMVGRVIDRLAELSGVPAAVDHGTAYAMFDGIFEQALLDHHADKPDALTRLTDRTLTTLELLVPKTP</sequence>
<dbReference type="GO" id="GO:0003700">
    <property type="term" value="F:DNA-binding transcription factor activity"/>
    <property type="evidence" value="ECO:0007669"/>
    <property type="project" value="TreeGrafter"/>
</dbReference>
<keyword evidence="1 2" id="KW-0238">DNA-binding</keyword>
<feature type="domain" description="HTH tetR-type" evidence="4">
    <location>
        <begin position="31"/>
        <end position="91"/>
    </location>
</feature>
<evidence type="ECO:0000256" key="3">
    <source>
        <dbReference type="SAM" id="MobiDB-lite"/>
    </source>
</evidence>
<dbReference type="InterPro" id="IPR036271">
    <property type="entry name" value="Tet_transcr_reg_TetR-rel_C_sf"/>
</dbReference>
<dbReference type="EMBL" id="CP047156">
    <property type="protein sequence ID" value="QHC00431.1"/>
    <property type="molecule type" value="Genomic_DNA"/>
</dbReference>
<gene>
    <name evidence="5" type="ORF">EK0264_09165</name>
</gene>
<dbReference type="InParanoid" id="A0A7L4YMC2"/>
<dbReference type="InterPro" id="IPR009057">
    <property type="entry name" value="Homeodomain-like_sf"/>
</dbReference>
<evidence type="ECO:0000313" key="5">
    <source>
        <dbReference type="EMBL" id="QHC00431.1"/>
    </source>
</evidence>
<dbReference type="SUPFAM" id="SSF48498">
    <property type="entry name" value="Tetracyclin repressor-like, C-terminal domain"/>
    <property type="match status" value="1"/>
</dbReference>
<evidence type="ECO:0000259" key="4">
    <source>
        <dbReference type="PROSITE" id="PS50977"/>
    </source>
</evidence>
<dbReference type="KEGG" id="eke:EK0264_09165"/>
<evidence type="ECO:0000256" key="1">
    <source>
        <dbReference type="ARBA" id="ARBA00023125"/>
    </source>
</evidence>
<dbReference type="Gene3D" id="1.10.357.10">
    <property type="entry name" value="Tetracycline Repressor, domain 2"/>
    <property type="match status" value="1"/>
</dbReference>
<dbReference type="GO" id="GO:0000976">
    <property type="term" value="F:transcription cis-regulatory region binding"/>
    <property type="evidence" value="ECO:0007669"/>
    <property type="project" value="TreeGrafter"/>
</dbReference>
<evidence type="ECO:0000313" key="6">
    <source>
        <dbReference type="Proteomes" id="UP000463857"/>
    </source>
</evidence>
<dbReference type="PANTHER" id="PTHR30055:SF226">
    <property type="entry name" value="HTH-TYPE TRANSCRIPTIONAL REGULATOR PKSA"/>
    <property type="match status" value="1"/>
</dbReference>
<protein>
    <submittedName>
        <fullName evidence="5">TetR family transcriptional regulator</fullName>
    </submittedName>
</protein>
<proteinExistence type="predicted"/>
<dbReference type="InterPro" id="IPR001647">
    <property type="entry name" value="HTH_TetR"/>
</dbReference>
<dbReference type="OrthoDB" id="8220622at2"/>
<dbReference type="PROSITE" id="PS50977">
    <property type="entry name" value="HTH_TETR_2"/>
    <property type="match status" value="1"/>
</dbReference>
<name>A0A7L4YMC2_9ACTN</name>
<dbReference type="AlphaFoldDB" id="A0A7L4YMC2"/>
<dbReference type="SUPFAM" id="SSF46689">
    <property type="entry name" value="Homeodomain-like"/>
    <property type="match status" value="1"/>
</dbReference>
<dbReference type="RefSeq" id="WP_159544909.1">
    <property type="nucleotide sequence ID" value="NZ_CP047156.1"/>
</dbReference>
<dbReference type="PANTHER" id="PTHR30055">
    <property type="entry name" value="HTH-TYPE TRANSCRIPTIONAL REGULATOR RUTR"/>
    <property type="match status" value="1"/>
</dbReference>